<dbReference type="PANTHER" id="PTHR43767:SF8">
    <property type="entry name" value="LONG-CHAIN-FATTY-ACID--COA LIGASE"/>
    <property type="match status" value="1"/>
</dbReference>
<evidence type="ECO:0000256" key="4">
    <source>
        <dbReference type="ARBA" id="ARBA00023136"/>
    </source>
</evidence>
<dbReference type="AlphaFoldDB" id="A0A5B9D7N0"/>
<evidence type="ECO:0000256" key="3">
    <source>
        <dbReference type="ARBA" id="ARBA00022598"/>
    </source>
</evidence>
<comment type="subcellular location">
    <subcellularLocation>
        <location evidence="1">Membrane</location>
        <topology evidence="1">Peripheral membrane protein</topology>
    </subcellularLocation>
</comment>
<dbReference type="Pfam" id="PF00501">
    <property type="entry name" value="AMP-binding"/>
    <property type="match status" value="1"/>
</dbReference>
<evidence type="ECO:0000256" key="5">
    <source>
        <dbReference type="ARBA" id="ARBA00026121"/>
    </source>
</evidence>
<dbReference type="Gene3D" id="3.40.50.12780">
    <property type="entry name" value="N-terminal domain of ligase-like"/>
    <property type="match status" value="1"/>
</dbReference>
<feature type="domain" description="AMP-dependent synthetase/ligase" evidence="8">
    <location>
        <begin position="42"/>
        <end position="451"/>
    </location>
</feature>
<gene>
    <name evidence="10" type="ORF">DSAG12_01042</name>
</gene>
<dbReference type="Proteomes" id="UP000321408">
    <property type="component" value="Chromosome"/>
</dbReference>
<dbReference type="PROSITE" id="PS00455">
    <property type="entry name" value="AMP_BINDING"/>
    <property type="match status" value="1"/>
</dbReference>
<dbReference type="InterPro" id="IPR000873">
    <property type="entry name" value="AMP-dep_synth/lig_dom"/>
</dbReference>
<keyword evidence="3" id="KW-0436">Ligase</keyword>
<sequence>MKYYEKFPVSEDRPFYTGKFWPKGVPHKLDYDISTTVAKMFNDAVDKYGDDPAIWFLETWVTYKELKVMVDSLATYLQSIGVKKGDVVAVHLANCIQYVVSYYAITSIGAVVTGINPTYKPLEVLHQCKLTGAKIIIVLDALYFHYVAKFRDKWDFDKIIYTNLVDLASGMSPVIKFIGKLIKKIPKAKVEHPNAISLKEVLKTKPNVQPVTIDAEEDAATLIMTGGTTGVPKAAELTHMNVVSNAYMCADILLNQKEEGSTEPPLGHRTGMVGCLPLYHSFAMTTVLNTAVAVGGWQMLFPKPPPTEELLEEIHKLPDYNGYIYCAAEILFQRISELDQAIIDKFPLKGHLKLCISGAGPLHEYVRIPYEEKTGAKITEGYGLSESSPVVCCNNFYGLREPGWLGVPAPSTDWMIFDTEDFSKGPITAYGEENGTGEICVAGPQVMKSYWQNPERTAATIKEWDGRKWLLTGDIGFMDENGRIAIRDRKKQLIKMAGHSVFPKEVESLLGSHEKVLEAAVAGIPDEKTGEAVKAWVALKPDAIGTITADEIKAWALENMTRWKCPKYLDIIDELPKTNVGKVMRRTLQEADPMFIKVHGEPKD</sequence>
<keyword evidence="11" id="KW-1185">Reference proteome</keyword>
<dbReference type="InterPro" id="IPR045851">
    <property type="entry name" value="AMP-bd_C_sf"/>
</dbReference>
<dbReference type="InterPro" id="IPR025110">
    <property type="entry name" value="AMP-bd_C"/>
</dbReference>
<feature type="domain" description="AMP-binding enzyme C-terminal" evidence="9">
    <location>
        <begin position="505"/>
        <end position="582"/>
    </location>
</feature>
<dbReference type="OrthoDB" id="35688at2157"/>
<name>A0A5B9D7N0_9ARCH</name>
<dbReference type="EMBL" id="CP042905">
    <property type="protein sequence ID" value="QEE15218.1"/>
    <property type="molecule type" value="Genomic_DNA"/>
</dbReference>
<organism evidence="10 11">
    <name type="scientific">Promethearchaeum syntrophicum</name>
    <dbReference type="NCBI Taxonomy" id="2594042"/>
    <lineage>
        <taxon>Archaea</taxon>
        <taxon>Promethearchaeati</taxon>
        <taxon>Promethearchaeota</taxon>
        <taxon>Promethearchaeia</taxon>
        <taxon>Promethearchaeales</taxon>
        <taxon>Promethearchaeaceae</taxon>
        <taxon>Promethearchaeum</taxon>
    </lineage>
</organism>
<evidence type="ECO:0000256" key="6">
    <source>
        <dbReference type="ARBA" id="ARBA00039545"/>
    </source>
</evidence>
<dbReference type="Pfam" id="PF13193">
    <property type="entry name" value="AMP-binding_C"/>
    <property type="match status" value="1"/>
</dbReference>
<dbReference type="SUPFAM" id="SSF56801">
    <property type="entry name" value="Acetyl-CoA synthetase-like"/>
    <property type="match status" value="1"/>
</dbReference>
<protein>
    <recommendedName>
        <fullName evidence="6">Long-chain-fatty-acid--CoA ligase</fullName>
        <ecNumber evidence="5">6.2.1.3</ecNumber>
    </recommendedName>
    <alternativeName>
        <fullName evidence="7">Long-chain acyl-CoA synthetase</fullName>
    </alternativeName>
</protein>
<dbReference type="InterPro" id="IPR020845">
    <property type="entry name" value="AMP-binding_CS"/>
</dbReference>
<evidence type="ECO:0000256" key="7">
    <source>
        <dbReference type="ARBA" id="ARBA00042773"/>
    </source>
</evidence>
<keyword evidence="4" id="KW-0472">Membrane</keyword>
<dbReference type="PANTHER" id="PTHR43767">
    <property type="entry name" value="LONG-CHAIN-FATTY-ACID--COA LIGASE"/>
    <property type="match status" value="1"/>
</dbReference>
<evidence type="ECO:0000313" key="11">
    <source>
        <dbReference type="Proteomes" id="UP000321408"/>
    </source>
</evidence>
<dbReference type="InterPro" id="IPR042099">
    <property type="entry name" value="ANL_N_sf"/>
</dbReference>
<comment type="pathway">
    <text evidence="2">Lipid metabolism; fatty acid beta-oxidation.</text>
</comment>
<dbReference type="RefSeq" id="WP_147662136.1">
    <property type="nucleotide sequence ID" value="NZ_CP042905.2"/>
</dbReference>
<dbReference type="KEGG" id="psyt:DSAG12_01042"/>
<evidence type="ECO:0000313" key="10">
    <source>
        <dbReference type="EMBL" id="QEE15218.1"/>
    </source>
</evidence>
<dbReference type="GeneID" id="41329040"/>
<evidence type="ECO:0000256" key="2">
    <source>
        <dbReference type="ARBA" id="ARBA00005005"/>
    </source>
</evidence>
<dbReference type="GO" id="GO:0016020">
    <property type="term" value="C:membrane"/>
    <property type="evidence" value="ECO:0007669"/>
    <property type="project" value="UniProtKB-SubCell"/>
</dbReference>
<proteinExistence type="predicted"/>
<dbReference type="InterPro" id="IPR050237">
    <property type="entry name" value="ATP-dep_AMP-bd_enzyme"/>
</dbReference>
<dbReference type="Gene3D" id="3.30.300.30">
    <property type="match status" value="1"/>
</dbReference>
<dbReference type="EC" id="6.2.1.3" evidence="5"/>
<accession>A0A5B9D7N0</accession>
<evidence type="ECO:0000259" key="8">
    <source>
        <dbReference type="Pfam" id="PF00501"/>
    </source>
</evidence>
<dbReference type="GO" id="GO:0004467">
    <property type="term" value="F:long-chain fatty acid-CoA ligase activity"/>
    <property type="evidence" value="ECO:0007669"/>
    <property type="project" value="UniProtKB-EC"/>
</dbReference>
<reference evidence="10 11" key="2">
    <citation type="journal article" date="2024" name="Int. J. Syst. Evol. Microbiol.">
        <title>Promethearchaeum syntrophicum gen. nov., sp. nov., an anaerobic, obligately syntrophic archaeon, the first isolate of the lineage 'Asgard' archaea, and proposal of the new archaeal phylum Promethearchaeota phyl. nov. and kingdom Promethearchaeati regn. nov.</title>
        <authorList>
            <person name="Imachi H."/>
            <person name="Nobu M.K."/>
            <person name="Kato S."/>
            <person name="Takaki Y."/>
            <person name="Miyazaki M."/>
            <person name="Miyata M."/>
            <person name="Ogawara M."/>
            <person name="Saito Y."/>
            <person name="Sakai S."/>
            <person name="Tahara Y.O."/>
            <person name="Takano Y."/>
            <person name="Tasumi E."/>
            <person name="Uematsu K."/>
            <person name="Yoshimura T."/>
            <person name="Itoh T."/>
            <person name="Ohkuma M."/>
            <person name="Takai K."/>
        </authorList>
    </citation>
    <scope>NUCLEOTIDE SEQUENCE [LARGE SCALE GENOMIC DNA]</scope>
    <source>
        <strain evidence="10 11">MK-D1</strain>
    </source>
</reference>
<evidence type="ECO:0000256" key="1">
    <source>
        <dbReference type="ARBA" id="ARBA00004170"/>
    </source>
</evidence>
<reference evidence="10 11" key="1">
    <citation type="journal article" date="2020" name="Nature">
        <title>Isolation of an archaeon at the prokaryote-eukaryote interface.</title>
        <authorList>
            <person name="Imachi H."/>
            <person name="Nobu M.K."/>
            <person name="Nakahara N."/>
            <person name="Morono Y."/>
            <person name="Ogawara M."/>
            <person name="Takaki Y."/>
            <person name="Takano Y."/>
            <person name="Uematsu K."/>
            <person name="Ikuta T."/>
            <person name="Ito M."/>
            <person name="Matsui Y."/>
            <person name="Miyazaki M."/>
            <person name="Murata K."/>
            <person name="Saito Y."/>
            <person name="Sakai S."/>
            <person name="Song C."/>
            <person name="Tasumi E."/>
            <person name="Yamanaka Y."/>
            <person name="Yamaguchi T."/>
            <person name="Kamagata Y."/>
            <person name="Tamaki H."/>
            <person name="Takai K."/>
        </authorList>
    </citation>
    <scope>NUCLEOTIDE SEQUENCE [LARGE SCALE GENOMIC DNA]</scope>
    <source>
        <strain evidence="10 11">MK-D1</strain>
    </source>
</reference>
<evidence type="ECO:0000259" key="9">
    <source>
        <dbReference type="Pfam" id="PF13193"/>
    </source>
</evidence>